<feature type="compositionally biased region" description="Polar residues" evidence="6">
    <location>
        <begin position="25"/>
        <end position="38"/>
    </location>
</feature>
<evidence type="ECO:0000256" key="5">
    <source>
        <dbReference type="ARBA" id="ARBA00023242"/>
    </source>
</evidence>
<dbReference type="GO" id="GO:0045944">
    <property type="term" value="P:positive regulation of transcription by RNA polymerase II"/>
    <property type="evidence" value="ECO:0007669"/>
    <property type="project" value="TreeGrafter"/>
</dbReference>
<dbReference type="GO" id="GO:0005634">
    <property type="term" value="C:nucleus"/>
    <property type="evidence" value="ECO:0007669"/>
    <property type="project" value="UniProtKB-SubCell"/>
</dbReference>
<keyword evidence="3" id="KW-0227">DNA damage</keyword>
<dbReference type="PANTHER" id="PTHR13763">
    <property type="entry name" value="BREAST CANCER TYPE 1 SUSCEPTIBILITY PROTEIN BRCA1"/>
    <property type="match status" value="1"/>
</dbReference>
<keyword evidence="5" id="KW-0539">Nucleus</keyword>
<comment type="subcellular location">
    <subcellularLocation>
        <location evidence="1">Nucleus</location>
    </subcellularLocation>
</comment>
<dbReference type="EMBL" id="GBRH01212106">
    <property type="protein sequence ID" value="JAD85789.1"/>
    <property type="molecule type" value="Transcribed_RNA"/>
</dbReference>
<protein>
    <submittedName>
        <fullName evidence="7">Uncharacterized protein</fullName>
    </submittedName>
</protein>
<dbReference type="InterPro" id="IPR031099">
    <property type="entry name" value="BRCA1-associated"/>
</dbReference>
<evidence type="ECO:0000256" key="6">
    <source>
        <dbReference type="SAM" id="MobiDB-lite"/>
    </source>
</evidence>
<feature type="region of interest" description="Disordered" evidence="6">
    <location>
        <begin position="18"/>
        <end position="56"/>
    </location>
</feature>
<sequence>MVKTFGEMDGTIEVLHQGQKKSGKLNRQINSATRSSLARSKKESPSMAPHKNVVVDQAKVSRSSAKLTHTGPHQHSYRESIVSRKRVMSEDTEGATELKRLPTPINLFEDECIFCHSFRTSPFHGPMVRYLKGRIVSIDEGNPSNGVYVHRKCLGW</sequence>
<proteinExistence type="predicted"/>
<reference evidence="7" key="2">
    <citation type="journal article" date="2015" name="Data Brief">
        <title>Shoot transcriptome of the giant reed, Arundo donax.</title>
        <authorList>
            <person name="Barrero R.A."/>
            <person name="Guerrero F.D."/>
            <person name="Moolhuijzen P."/>
            <person name="Goolsby J.A."/>
            <person name="Tidwell J."/>
            <person name="Bellgard S.E."/>
            <person name="Bellgard M.I."/>
        </authorList>
    </citation>
    <scope>NUCLEOTIDE SEQUENCE</scope>
    <source>
        <tissue evidence="7">Shoot tissue taken approximately 20 cm above the soil surface</tissue>
    </source>
</reference>
<name>A0A0A9DB34_ARUDO</name>
<accession>A0A0A9DB34</accession>
<reference evidence="7" key="1">
    <citation type="submission" date="2014-09" db="EMBL/GenBank/DDBJ databases">
        <authorList>
            <person name="Magalhaes I.L.F."/>
            <person name="Oliveira U."/>
            <person name="Santos F.R."/>
            <person name="Vidigal T.H.D.A."/>
            <person name="Brescovit A.D."/>
            <person name="Santos A.J."/>
        </authorList>
    </citation>
    <scope>NUCLEOTIDE SEQUENCE</scope>
    <source>
        <tissue evidence="7">Shoot tissue taken approximately 20 cm above the soil surface</tissue>
    </source>
</reference>
<dbReference type="AlphaFoldDB" id="A0A0A9DB34"/>
<evidence type="ECO:0000256" key="2">
    <source>
        <dbReference type="ARBA" id="ARBA00022737"/>
    </source>
</evidence>
<evidence type="ECO:0000313" key="7">
    <source>
        <dbReference type="EMBL" id="JAD85789.1"/>
    </source>
</evidence>
<evidence type="ECO:0000256" key="1">
    <source>
        <dbReference type="ARBA" id="ARBA00004123"/>
    </source>
</evidence>
<organism evidence="7">
    <name type="scientific">Arundo donax</name>
    <name type="common">Giant reed</name>
    <name type="synonym">Donax arundinaceus</name>
    <dbReference type="NCBI Taxonomy" id="35708"/>
    <lineage>
        <taxon>Eukaryota</taxon>
        <taxon>Viridiplantae</taxon>
        <taxon>Streptophyta</taxon>
        <taxon>Embryophyta</taxon>
        <taxon>Tracheophyta</taxon>
        <taxon>Spermatophyta</taxon>
        <taxon>Magnoliopsida</taxon>
        <taxon>Liliopsida</taxon>
        <taxon>Poales</taxon>
        <taxon>Poaceae</taxon>
        <taxon>PACMAD clade</taxon>
        <taxon>Arundinoideae</taxon>
        <taxon>Arundineae</taxon>
        <taxon>Arundo</taxon>
    </lineage>
</organism>
<dbReference type="GO" id="GO:0000724">
    <property type="term" value="P:double-strand break repair via homologous recombination"/>
    <property type="evidence" value="ECO:0007669"/>
    <property type="project" value="TreeGrafter"/>
</dbReference>
<dbReference type="PANTHER" id="PTHR13763:SF6">
    <property type="entry name" value="OS05G0486600 PROTEIN"/>
    <property type="match status" value="1"/>
</dbReference>
<evidence type="ECO:0000256" key="4">
    <source>
        <dbReference type="ARBA" id="ARBA00023204"/>
    </source>
</evidence>
<dbReference type="GO" id="GO:0004842">
    <property type="term" value="F:ubiquitin-protein transferase activity"/>
    <property type="evidence" value="ECO:0007669"/>
    <property type="project" value="TreeGrafter"/>
</dbReference>
<evidence type="ECO:0000256" key="3">
    <source>
        <dbReference type="ARBA" id="ARBA00022763"/>
    </source>
</evidence>
<keyword evidence="4" id="KW-0234">DNA repair</keyword>
<keyword evidence="2" id="KW-0677">Repeat</keyword>